<gene>
    <name evidence="1" type="ORF">QYM36_013791</name>
</gene>
<dbReference type="PANTHER" id="PTHR21696:SF2">
    <property type="entry name" value="PROTEIN UNC-79 HOMOLOG"/>
    <property type="match status" value="1"/>
</dbReference>
<reference evidence="1" key="1">
    <citation type="submission" date="2023-07" db="EMBL/GenBank/DDBJ databases">
        <title>Chromosome-level genome assembly of Artemia franciscana.</title>
        <authorList>
            <person name="Jo E."/>
        </authorList>
    </citation>
    <scope>NUCLEOTIDE SEQUENCE</scope>
    <source>
        <tissue evidence="1">Whole body</tissue>
    </source>
</reference>
<organism evidence="1 2">
    <name type="scientific">Artemia franciscana</name>
    <name type="common">Brine shrimp</name>
    <name type="synonym">Artemia sanfranciscana</name>
    <dbReference type="NCBI Taxonomy" id="6661"/>
    <lineage>
        <taxon>Eukaryota</taxon>
        <taxon>Metazoa</taxon>
        <taxon>Ecdysozoa</taxon>
        <taxon>Arthropoda</taxon>
        <taxon>Crustacea</taxon>
        <taxon>Branchiopoda</taxon>
        <taxon>Anostraca</taxon>
        <taxon>Artemiidae</taxon>
        <taxon>Artemia</taxon>
    </lineage>
</organism>
<dbReference type="AlphaFoldDB" id="A0AA88L2H8"/>
<dbReference type="Proteomes" id="UP001187531">
    <property type="component" value="Unassembled WGS sequence"/>
</dbReference>
<keyword evidence="2" id="KW-1185">Reference proteome</keyword>
<proteinExistence type="predicted"/>
<evidence type="ECO:0008006" key="3">
    <source>
        <dbReference type="Google" id="ProtNLM"/>
    </source>
</evidence>
<dbReference type="PANTHER" id="PTHR21696">
    <property type="entry name" value="PROTEIN UNC-79 HOMOLOG"/>
    <property type="match status" value="1"/>
</dbReference>
<sequence length="1104" mass="123313">CLCWCLEQQFDCFVADRPQIIQCLQVLHNCLPKRKILSWNFFLERFDVIFIEVQIHLQKTGDIAYPRDLRNSDIGSDGFSKKLIRAQESLCRFTGQQDTTKGMNKEEVSISAQGIRPLSSKIPPSYKRTMSAPSNIFTKTQEKDGIGKSSSIVDDSHVAIVLQRILQQNDSNAESLHLLTYLLMHFMCRSDQQHKHKDISRNSLSSEMTVVDSESCRTPRLILATAALTAHSCDVGRFNEINSNRRDSSSSGSGFRRPISETLEELDLEVVPENVKCPTQAVAISSEVFPEKLIKAPTMAIHEEIPVVAQVQKAITVQFQSKPVKAEQIRAVSSAQSQAQVGFAEMARIDERPKRLPLVSTTTLHSAKASVVSAKEIPEVESSLVRVHKGHTVQNLCSKKTTSPTAVQEMAKLMVKGPLIGTATVASQAPSMVSLNSTKVGEAIEVAMSSTVKNQRLGPVGPQVKPRQRRQGVIDNPPRLQRDMKQAMQLVENVPIRNIKQSSTRVGDECVYQNLSSTNLYSWQSDQNLHIPGSSGSTARQFIRCVLHQLSPMGIFPLLFQTSIQAKLRQQFFSTMAFILADFPDLSPFAPLIYVLEQLTTPKHLSLEKLRIMFPNMSCYLECLPLDVPSGALTMHWSTVLTLLEAFFSKMASDIGNFTEKDGPFIFRILNSVMKCPGTGVNKEILEPVSKIVAYVVQHWNFSLKYLTELLRNSSKTYSRERERISIARSLVSDAISALRFKSPYNDTSLLYLTAGTVFDHGGQFFTDTCLEIKDAFLDTDPGSLCIAECLRPYMTEVLDFISDVHSLAKIKATWKINSVLFDEALGGSVKAGLSQWICMEAVLASSGPRAEPRMLGRLLPWLHAPPAPFQQGPREYLECLCHIRLISWLLNGALRHLATMQPSKDTLSVSWMPVQLDSSCQLAEHVQAIMAGFAEQSKASVLHMSSLFHAFLLCQLWTVYLEQLGRCGTSENHLTCQTVILDFWIKVTPSVLHLIAHSKTLSEMVSLHFLTMIESLRECQSSLVPILLPVWSPVLHANSNQLPSHLEVRYQVCLNAPPTVPTDENEDFKDKVNRVLIKWLQKCSLKMAQIELQSSAAAQLYTV</sequence>
<evidence type="ECO:0000313" key="2">
    <source>
        <dbReference type="Proteomes" id="UP001187531"/>
    </source>
</evidence>
<evidence type="ECO:0000313" key="1">
    <source>
        <dbReference type="EMBL" id="KAK2710261.1"/>
    </source>
</evidence>
<dbReference type="EMBL" id="JAVRJZ010000017">
    <property type="protein sequence ID" value="KAK2710261.1"/>
    <property type="molecule type" value="Genomic_DNA"/>
</dbReference>
<dbReference type="InterPro" id="IPR024855">
    <property type="entry name" value="UNC79"/>
</dbReference>
<feature type="non-terminal residue" evidence="1">
    <location>
        <position position="1"/>
    </location>
</feature>
<comment type="caution">
    <text evidence="1">The sequence shown here is derived from an EMBL/GenBank/DDBJ whole genome shotgun (WGS) entry which is preliminary data.</text>
</comment>
<protein>
    <recommendedName>
        <fullName evidence="3">Uncoordinated protein 79</fullName>
    </recommendedName>
</protein>
<accession>A0AA88L2H8</accession>
<name>A0AA88L2H8_ARTSF</name>